<reference evidence="4 5" key="1">
    <citation type="journal article" date="2015" name="Sci. Rep.">
        <title>Genome of the facultative scuticociliatosis pathogen Pseudocohnilembus persalinus provides insight into its virulence through horizontal gene transfer.</title>
        <authorList>
            <person name="Xiong J."/>
            <person name="Wang G."/>
            <person name="Cheng J."/>
            <person name="Tian M."/>
            <person name="Pan X."/>
            <person name="Warren A."/>
            <person name="Jiang C."/>
            <person name="Yuan D."/>
            <person name="Miao W."/>
        </authorList>
    </citation>
    <scope>NUCLEOTIDE SEQUENCE [LARGE SCALE GENOMIC DNA]</scope>
    <source>
        <strain evidence="4">36N120E</strain>
    </source>
</reference>
<evidence type="ECO:0000256" key="2">
    <source>
        <dbReference type="SAM" id="MobiDB-lite"/>
    </source>
</evidence>
<proteinExistence type="predicted"/>
<dbReference type="InterPro" id="IPR050956">
    <property type="entry name" value="2C_system_His_kinase"/>
</dbReference>
<evidence type="ECO:0000256" key="1">
    <source>
        <dbReference type="ARBA" id="ARBA00022553"/>
    </source>
</evidence>
<keyword evidence="4" id="KW-0808">Transferase</keyword>
<dbReference type="Pfam" id="PF02518">
    <property type="entry name" value="HATPase_c"/>
    <property type="match status" value="1"/>
</dbReference>
<accession>A0A0V0QRV6</accession>
<dbReference type="AlphaFoldDB" id="A0A0V0QRV6"/>
<dbReference type="InParanoid" id="A0A0V0QRV6"/>
<name>A0A0V0QRV6_PSEPJ</name>
<keyword evidence="4" id="KW-0418">Kinase</keyword>
<feature type="domain" description="Histidine kinase" evidence="3">
    <location>
        <begin position="186"/>
        <end position="410"/>
    </location>
</feature>
<dbReference type="Proteomes" id="UP000054937">
    <property type="component" value="Unassembled WGS sequence"/>
</dbReference>
<evidence type="ECO:0000259" key="3">
    <source>
        <dbReference type="PROSITE" id="PS50109"/>
    </source>
</evidence>
<dbReference type="SUPFAM" id="SSF47384">
    <property type="entry name" value="Homodimeric domain of signal transducing histidine kinase"/>
    <property type="match status" value="1"/>
</dbReference>
<dbReference type="InterPro" id="IPR003594">
    <property type="entry name" value="HATPase_dom"/>
</dbReference>
<dbReference type="InterPro" id="IPR005467">
    <property type="entry name" value="His_kinase_dom"/>
</dbReference>
<sequence>MQIGLDYQYKNSDVNETIQNETQNNKQNMKLIPTQLQHANDNENNNNINNDKQHQVINIMYNNKENEKKQGQNNDINNNINNNIFGNNIDHKIINQTNKENYISQKQEEDSSKFNNISVDYNSNNITFNSGFLCMNIQLQCLILKEKLDIQYVQKEKKCKKCLQYKEQIKAIDEQIVQFKKCFLASSLHSLRTPLNISSNFLGVAKDMHEISQEIRENYLIPAYCSNEILSSAINDFQDYIMIDTKQFELNIEEIDFNNLLKYVLMIFSPEQAIRNIPINVVIEASEKIIFNNDSQRITQIFINLLQNAIRNCNGGEIKIQVQNQSQKVIVKVTDSGEIYDDKLQDSVYQDIFNERKTGQENEDDILRGNPLGLQISNKLAVELSKGKMLEIQTSKTFGNSITFELYKFENSSDSKEKKLKNFQKQLSHANFNLVYQDWFQTDNGNISQDSINQISEVDEEQNSQTLNNGNLQKSKSSTATNFNQNNQMSSSYGGNNNQITIKMKEKKLARISTTITKNHKIIQRFNTEEMRNSDKNQKQYKSLLQEQNKHLQQLREMQMQKPKGNKNFINSQLNKVLKSIHESNNETSQGHHKPESSYQNSNIMDSQASSYRAPIQ</sequence>
<dbReference type="Gene3D" id="3.30.565.10">
    <property type="entry name" value="Histidine kinase-like ATPase, C-terminal domain"/>
    <property type="match status" value="1"/>
</dbReference>
<comment type="caution">
    <text evidence="4">The sequence shown here is derived from an EMBL/GenBank/DDBJ whole genome shotgun (WGS) entry which is preliminary data.</text>
</comment>
<dbReference type="OrthoDB" id="298073at2759"/>
<dbReference type="EMBL" id="LDAU01000110">
    <property type="protein sequence ID" value="KRX04855.1"/>
    <property type="molecule type" value="Genomic_DNA"/>
</dbReference>
<dbReference type="InterPro" id="IPR036097">
    <property type="entry name" value="HisK_dim/P_sf"/>
</dbReference>
<dbReference type="GO" id="GO:0000155">
    <property type="term" value="F:phosphorelay sensor kinase activity"/>
    <property type="evidence" value="ECO:0007669"/>
    <property type="project" value="InterPro"/>
</dbReference>
<dbReference type="PANTHER" id="PTHR43719">
    <property type="entry name" value="TWO-COMPONENT HISTIDINE KINASE"/>
    <property type="match status" value="1"/>
</dbReference>
<feature type="region of interest" description="Disordered" evidence="2">
    <location>
        <begin position="460"/>
        <end position="497"/>
    </location>
</feature>
<dbReference type="InterPro" id="IPR036890">
    <property type="entry name" value="HATPase_C_sf"/>
</dbReference>
<dbReference type="PROSITE" id="PS50109">
    <property type="entry name" value="HIS_KIN"/>
    <property type="match status" value="1"/>
</dbReference>
<evidence type="ECO:0000313" key="4">
    <source>
        <dbReference type="EMBL" id="KRX04855.1"/>
    </source>
</evidence>
<feature type="compositionally biased region" description="Polar residues" evidence="2">
    <location>
        <begin position="597"/>
        <end position="611"/>
    </location>
</feature>
<dbReference type="SUPFAM" id="SSF55874">
    <property type="entry name" value="ATPase domain of HSP90 chaperone/DNA topoisomerase II/histidine kinase"/>
    <property type="match status" value="1"/>
</dbReference>
<feature type="region of interest" description="Disordered" evidence="2">
    <location>
        <begin position="584"/>
        <end position="617"/>
    </location>
</feature>
<evidence type="ECO:0000313" key="5">
    <source>
        <dbReference type="Proteomes" id="UP000054937"/>
    </source>
</evidence>
<feature type="compositionally biased region" description="Polar residues" evidence="2">
    <location>
        <begin position="463"/>
        <end position="497"/>
    </location>
</feature>
<keyword evidence="1" id="KW-0597">Phosphoprotein</keyword>
<organism evidence="4 5">
    <name type="scientific">Pseudocohnilembus persalinus</name>
    <name type="common">Ciliate</name>
    <dbReference type="NCBI Taxonomy" id="266149"/>
    <lineage>
        <taxon>Eukaryota</taxon>
        <taxon>Sar</taxon>
        <taxon>Alveolata</taxon>
        <taxon>Ciliophora</taxon>
        <taxon>Intramacronucleata</taxon>
        <taxon>Oligohymenophorea</taxon>
        <taxon>Scuticociliatia</taxon>
        <taxon>Philasterida</taxon>
        <taxon>Pseudocohnilembidae</taxon>
        <taxon>Pseudocohnilembus</taxon>
    </lineage>
</organism>
<dbReference type="PANTHER" id="PTHR43719:SF28">
    <property type="entry name" value="PEROXIDE STRESS-ACTIVATED HISTIDINE KINASE MAK1-RELATED"/>
    <property type="match status" value="1"/>
</dbReference>
<gene>
    <name evidence="4" type="ORF">PPERSA_06489</name>
</gene>
<protein>
    <submittedName>
        <fullName evidence="4">Signal transduction histidine kinase, homodimeric domain</fullName>
    </submittedName>
</protein>
<keyword evidence="5" id="KW-1185">Reference proteome</keyword>